<gene>
    <name evidence="1" type="ORF">AEK19_MT0241</name>
</gene>
<name>A0A1Y0AZG1_9LAMI</name>
<dbReference type="AlphaFoldDB" id="A0A1Y0AZG1"/>
<evidence type="ECO:0000313" key="1">
    <source>
        <dbReference type="EMBL" id="ART30519.1"/>
    </source>
</evidence>
<organism evidence="1">
    <name type="scientific">Utricularia reniformis</name>
    <dbReference type="NCBI Taxonomy" id="192314"/>
    <lineage>
        <taxon>Eukaryota</taxon>
        <taxon>Viridiplantae</taxon>
        <taxon>Streptophyta</taxon>
        <taxon>Embryophyta</taxon>
        <taxon>Tracheophyta</taxon>
        <taxon>Spermatophyta</taxon>
        <taxon>Magnoliopsida</taxon>
        <taxon>eudicotyledons</taxon>
        <taxon>Gunneridae</taxon>
        <taxon>Pentapetalae</taxon>
        <taxon>asterids</taxon>
        <taxon>lamiids</taxon>
        <taxon>Lamiales</taxon>
        <taxon>Lentibulariaceae</taxon>
        <taxon>Utricularia</taxon>
    </lineage>
</organism>
<keyword evidence="1" id="KW-0496">Mitochondrion</keyword>
<accession>A0A1Y0AZG1</accession>
<sequence>MLSLQPVIISGWRVLFHQVTPSAVLRRIPEVVLLKCGTVILMLTCSPLR</sequence>
<reference evidence="1" key="1">
    <citation type="submission" date="2017-03" db="EMBL/GenBank/DDBJ databases">
        <title>The mitochondrial genome of the carnivorous plant Utricularia reniformis (Lentibulariaceae): structure, comparative analysis and evolutionary landmarks.</title>
        <authorList>
            <person name="Silva S.R."/>
            <person name="Alvarenga D.O."/>
            <person name="Michael T.P."/>
            <person name="Miranda V.F.O."/>
            <person name="Varani A.M."/>
        </authorList>
    </citation>
    <scope>NUCLEOTIDE SEQUENCE</scope>
</reference>
<protein>
    <submittedName>
        <fullName evidence="1">Uncharacterized protein</fullName>
    </submittedName>
</protein>
<dbReference type="EMBL" id="KY774314">
    <property type="protein sequence ID" value="ART30519.1"/>
    <property type="molecule type" value="Genomic_DNA"/>
</dbReference>
<proteinExistence type="predicted"/>
<geneLocation type="mitochondrion" evidence="1"/>